<evidence type="ECO:0000313" key="1">
    <source>
        <dbReference type="EMBL" id="KAI4365547.1"/>
    </source>
</evidence>
<dbReference type="EMBL" id="CM042885">
    <property type="protein sequence ID" value="KAI4365547.1"/>
    <property type="molecule type" value="Genomic_DNA"/>
</dbReference>
<protein>
    <submittedName>
        <fullName evidence="1">Uncharacterized protein</fullName>
    </submittedName>
</protein>
<comment type="caution">
    <text evidence="1">The sequence shown here is derived from an EMBL/GenBank/DDBJ whole genome shotgun (WGS) entry which is preliminary data.</text>
</comment>
<organism evidence="1 2">
    <name type="scientific">Melastoma candidum</name>
    <dbReference type="NCBI Taxonomy" id="119954"/>
    <lineage>
        <taxon>Eukaryota</taxon>
        <taxon>Viridiplantae</taxon>
        <taxon>Streptophyta</taxon>
        <taxon>Embryophyta</taxon>
        <taxon>Tracheophyta</taxon>
        <taxon>Spermatophyta</taxon>
        <taxon>Magnoliopsida</taxon>
        <taxon>eudicotyledons</taxon>
        <taxon>Gunneridae</taxon>
        <taxon>Pentapetalae</taxon>
        <taxon>rosids</taxon>
        <taxon>malvids</taxon>
        <taxon>Myrtales</taxon>
        <taxon>Melastomataceae</taxon>
        <taxon>Melastomatoideae</taxon>
        <taxon>Melastomateae</taxon>
        <taxon>Melastoma</taxon>
    </lineage>
</organism>
<dbReference type="Proteomes" id="UP001057402">
    <property type="component" value="Chromosome 6"/>
</dbReference>
<evidence type="ECO:0000313" key="2">
    <source>
        <dbReference type="Proteomes" id="UP001057402"/>
    </source>
</evidence>
<proteinExistence type="predicted"/>
<reference evidence="2" key="1">
    <citation type="journal article" date="2023" name="Front. Plant Sci.">
        <title>Chromosomal-level genome assembly of Melastoma candidum provides insights into trichome evolution.</title>
        <authorList>
            <person name="Zhong Y."/>
            <person name="Wu W."/>
            <person name="Sun C."/>
            <person name="Zou P."/>
            <person name="Liu Y."/>
            <person name="Dai S."/>
            <person name="Zhou R."/>
        </authorList>
    </citation>
    <scope>NUCLEOTIDE SEQUENCE [LARGE SCALE GENOMIC DNA]</scope>
</reference>
<sequence>MEFLSYSDTVLVPLSLFLTIGYHAYLFRVFKSRPTATAIGIDSLKRKEWFFELKDGDDKKGMLVVQSMRNTKIITILTATLSVLVNMALAALMNNAYASGELLGSSSSIFLGSRSGRILMLKYGLAALFLTAGFLCSSMAVAHLIEACFHMNAFADFCPVACSHSVIEKGFLLATCGNRLLFMTFPVMMWMFGPVAVAVSSAALVWGFYELDFVKAKARP</sequence>
<keyword evidence="2" id="KW-1185">Reference proteome</keyword>
<name>A0ACB9QI62_9MYRT</name>
<accession>A0ACB9QI62</accession>
<gene>
    <name evidence="1" type="ORF">MLD38_021524</name>
</gene>